<accession>A0ABQ5LXN0</accession>
<evidence type="ECO:0000313" key="3">
    <source>
        <dbReference type="Proteomes" id="UP001144205"/>
    </source>
</evidence>
<reference evidence="2" key="1">
    <citation type="journal article" date="2023" name="Int. J. Syst. Evol. Microbiol.">
        <title>Sinisalibacter aestuarii sp. nov., isolated from estuarine sediment of the Arakawa River.</title>
        <authorList>
            <person name="Arafat S.T."/>
            <person name="Hirano S."/>
            <person name="Sato A."/>
            <person name="Takeuchi K."/>
            <person name="Yasuda T."/>
            <person name="Terahara T."/>
            <person name="Hamada M."/>
            <person name="Kobayashi T."/>
        </authorList>
    </citation>
    <scope>NUCLEOTIDE SEQUENCE</scope>
    <source>
        <strain evidence="2">B-399</strain>
    </source>
</reference>
<comment type="caution">
    <text evidence="2">The sequence shown here is derived from an EMBL/GenBank/DDBJ whole genome shotgun (WGS) entry which is preliminary data.</text>
</comment>
<protein>
    <submittedName>
        <fullName evidence="2">Uncharacterized protein</fullName>
    </submittedName>
</protein>
<keyword evidence="3" id="KW-1185">Reference proteome</keyword>
<evidence type="ECO:0000256" key="1">
    <source>
        <dbReference type="SAM" id="MobiDB-lite"/>
    </source>
</evidence>
<sequence>MSRAGGIRRSTLVFALIGAGVAALAGEALHARLSRGAETARMAASATLVRRAGLTDLALFTEARYTRHPALADLHTPFQDNPMAFEHFPSGTFAPRPESFGSGRLGFSPEEVAQ</sequence>
<evidence type="ECO:0000313" key="2">
    <source>
        <dbReference type="EMBL" id="GKY89548.1"/>
    </source>
</evidence>
<name>A0ABQ5LXN0_9RHOB</name>
<dbReference type="EMBL" id="BROH01000013">
    <property type="protein sequence ID" value="GKY89548.1"/>
    <property type="molecule type" value="Genomic_DNA"/>
</dbReference>
<dbReference type="Proteomes" id="UP001144205">
    <property type="component" value="Unassembled WGS sequence"/>
</dbReference>
<organism evidence="2 3">
    <name type="scientific">Sinisalibacter aestuarii</name>
    <dbReference type="NCBI Taxonomy" id="2949426"/>
    <lineage>
        <taxon>Bacteria</taxon>
        <taxon>Pseudomonadati</taxon>
        <taxon>Pseudomonadota</taxon>
        <taxon>Alphaproteobacteria</taxon>
        <taxon>Rhodobacterales</taxon>
        <taxon>Roseobacteraceae</taxon>
        <taxon>Sinisalibacter</taxon>
    </lineage>
</organism>
<dbReference type="RefSeq" id="WP_281843571.1">
    <property type="nucleotide sequence ID" value="NZ_BROH01000013.1"/>
</dbReference>
<gene>
    <name evidence="2" type="ORF">STA1M1_34170</name>
</gene>
<proteinExistence type="predicted"/>
<feature type="region of interest" description="Disordered" evidence="1">
    <location>
        <begin position="86"/>
        <end position="114"/>
    </location>
</feature>